<feature type="compositionally biased region" description="Low complexity" evidence="8">
    <location>
        <begin position="310"/>
        <end position="329"/>
    </location>
</feature>
<evidence type="ECO:0000256" key="4">
    <source>
        <dbReference type="ARBA" id="ARBA00022771"/>
    </source>
</evidence>
<feature type="region of interest" description="Disordered" evidence="8">
    <location>
        <begin position="364"/>
        <end position="399"/>
    </location>
</feature>
<evidence type="ECO:0000313" key="10">
    <source>
        <dbReference type="EMBL" id="CAG5095232.1"/>
    </source>
</evidence>
<keyword evidence="6" id="KW-0539">Nucleus</keyword>
<dbReference type="PROSITE" id="PS00028">
    <property type="entry name" value="ZINC_FINGER_C2H2_1"/>
    <property type="match status" value="4"/>
</dbReference>
<proteinExistence type="predicted"/>
<feature type="domain" description="C2H2-type" evidence="9">
    <location>
        <begin position="80"/>
        <end position="107"/>
    </location>
</feature>
<evidence type="ECO:0000256" key="2">
    <source>
        <dbReference type="ARBA" id="ARBA00022723"/>
    </source>
</evidence>
<feature type="compositionally biased region" description="Basic and acidic residues" evidence="8">
    <location>
        <begin position="370"/>
        <end position="384"/>
    </location>
</feature>
<dbReference type="InterPro" id="IPR036236">
    <property type="entry name" value="Znf_C2H2_sf"/>
</dbReference>
<evidence type="ECO:0000256" key="5">
    <source>
        <dbReference type="ARBA" id="ARBA00022833"/>
    </source>
</evidence>
<dbReference type="Pfam" id="PF12874">
    <property type="entry name" value="zf-met"/>
    <property type="match status" value="1"/>
</dbReference>
<accession>A0ABN7SAK6</accession>
<dbReference type="Pfam" id="PF00096">
    <property type="entry name" value="zf-C2H2"/>
    <property type="match status" value="3"/>
</dbReference>
<dbReference type="SUPFAM" id="SSF57667">
    <property type="entry name" value="beta-beta-alpha zinc fingers"/>
    <property type="match status" value="3"/>
</dbReference>
<dbReference type="InterPro" id="IPR013087">
    <property type="entry name" value="Znf_C2H2_type"/>
</dbReference>
<feature type="domain" description="C2H2-type" evidence="9">
    <location>
        <begin position="480"/>
        <end position="507"/>
    </location>
</feature>
<evidence type="ECO:0000256" key="8">
    <source>
        <dbReference type="SAM" id="MobiDB-lite"/>
    </source>
</evidence>
<dbReference type="EMBL" id="OU015569">
    <property type="protein sequence ID" value="CAG5095232.1"/>
    <property type="molecule type" value="Genomic_DNA"/>
</dbReference>
<gene>
    <name evidence="10" type="ORF">OKIOD_LOCUS5650</name>
</gene>
<dbReference type="PANTHER" id="PTHR24381:SF393">
    <property type="entry name" value="CHROMATIN-LINKED ADAPTOR FOR MSL PROTEINS, ISOFORM B"/>
    <property type="match status" value="1"/>
</dbReference>
<evidence type="ECO:0000259" key="9">
    <source>
        <dbReference type="PROSITE" id="PS50157"/>
    </source>
</evidence>
<feature type="domain" description="C2H2-type" evidence="9">
    <location>
        <begin position="108"/>
        <end position="135"/>
    </location>
</feature>
<evidence type="ECO:0000313" key="11">
    <source>
        <dbReference type="Proteomes" id="UP001158576"/>
    </source>
</evidence>
<organism evidence="10 11">
    <name type="scientific">Oikopleura dioica</name>
    <name type="common">Tunicate</name>
    <dbReference type="NCBI Taxonomy" id="34765"/>
    <lineage>
        <taxon>Eukaryota</taxon>
        <taxon>Metazoa</taxon>
        <taxon>Chordata</taxon>
        <taxon>Tunicata</taxon>
        <taxon>Appendicularia</taxon>
        <taxon>Copelata</taxon>
        <taxon>Oikopleuridae</taxon>
        <taxon>Oikopleura</taxon>
    </lineage>
</organism>
<keyword evidence="11" id="KW-1185">Reference proteome</keyword>
<keyword evidence="4 7" id="KW-0863">Zinc-finger</keyword>
<keyword evidence="5" id="KW-0862">Zinc</keyword>
<feature type="region of interest" description="Disordered" evidence="8">
    <location>
        <begin position="296"/>
        <end position="331"/>
    </location>
</feature>
<dbReference type="Proteomes" id="UP001158576">
    <property type="component" value="Chromosome XSR"/>
</dbReference>
<dbReference type="Gene3D" id="3.30.160.60">
    <property type="entry name" value="Classic Zinc Finger"/>
    <property type="match status" value="5"/>
</dbReference>
<reference evidence="10 11" key="1">
    <citation type="submission" date="2021-04" db="EMBL/GenBank/DDBJ databases">
        <authorList>
            <person name="Bliznina A."/>
        </authorList>
    </citation>
    <scope>NUCLEOTIDE SEQUENCE [LARGE SCALE GENOMIC DNA]</scope>
</reference>
<feature type="region of interest" description="Disordered" evidence="8">
    <location>
        <begin position="259"/>
        <end position="278"/>
    </location>
</feature>
<evidence type="ECO:0000256" key="6">
    <source>
        <dbReference type="ARBA" id="ARBA00023242"/>
    </source>
</evidence>
<keyword evidence="3" id="KW-0677">Repeat</keyword>
<dbReference type="SMART" id="SM00355">
    <property type="entry name" value="ZnF_C2H2"/>
    <property type="match status" value="6"/>
</dbReference>
<dbReference type="PROSITE" id="PS50157">
    <property type="entry name" value="ZINC_FINGER_C2H2_2"/>
    <property type="match status" value="4"/>
</dbReference>
<feature type="compositionally biased region" description="Polar residues" evidence="8">
    <location>
        <begin position="390"/>
        <end position="399"/>
    </location>
</feature>
<evidence type="ECO:0000256" key="1">
    <source>
        <dbReference type="ARBA" id="ARBA00004123"/>
    </source>
</evidence>
<evidence type="ECO:0000256" key="3">
    <source>
        <dbReference type="ARBA" id="ARBA00022737"/>
    </source>
</evidence>
<name>A0ABN7SAK6_OIKDI</name>
<keyword evidence="2" id="KW-0479">Metal-binding</keyword>
<evidence type="ECO:0000256" key="7">
    <source>
        <dbReference type="PROSITE-ProRule" id="PRU00042"/>
    </source>
</evidence>
<sequence>MSENGSVDEIKVEEINYDTDANNEVAIKAGDGAELSEDNELNRKNGRNLNLIKCEECGLICAGQSHYNVHIRSHTGERPFKCAICGVAFTQKGNLRRHYKIHSDEKPFQCPICSYRCRRRDALNGHMRIHSDMRPYRCSYCARSYKSRQSMKEHEYQCPYKSDPVQPTPPGSEGFPFQNEAGLRNPMALPCPRPSTSQPAPALNQLGQLGARPPAYPPANINELLALRARLMAPGAPPPPPPQIRPGFPGLFGNSIPPIPPTTTPFNPENHRNGAGMGGTHALALHIRRLLANAVQQQQQGGIRNPLEKSSLSEATPSSHSSHSSAEDSGQVIKFSPTESKIKPTDINQNVAKILANMVQPQADSPLIPESRKRPHSFESEPTPKRMRSPNPTNLNLADSSKDDEVFVNESPLENSVVADVPPVDDNEDVDVSVEPLDESKNEISSVDSQSPLDQIAQDEHMEIKAQISVFKNGAKLNSWECETCNCIFLNEITYRIHMGVHMHADPLCCNSCGKRCSDQQEFQAHLVHHQHVNNTVPTAPKATNVV</sequence>
<comment type="subcellular location">
    <subcellularLocation>
        <location evidence="1">Nucleus</location>
    </subcellularLocation>
</comment>
<protein>
    <submittedName>
        <fullName evidence="10">Oidioi.mRNA.OKI2018_I69.XSR.g14092.t1.cds</fullName>
    </submittedName>
</protein>
<dbReference type="PANTHER" id="PTHR24381">
    <property type="entry name" value="ZINC FINGER PROTEIN"/>
    <property type="match status" value="1"/>
</dbReference>
<feature type="domain" description="C2H2-type" evidence="9">
    <location>
        <begin position="52"/>
        <end position="79"/>
    </location>
</feature>